<evidence type="ECO:0000256" key="1">
    <source>
        <dbReference type="SAM" id="MobiDB-lite"/>
    </source>
</evidence>
<dbReference type="EMBL" id="VWPC01000018">
    <property type="protein sequence ID" value="KAA5840337.1"/>
    <property type="molecule type" value="Genomic_DNA"/>
</dbReference>
<evidence type="ECO:0000313" key="3">
    <source>
        <dbReference type="EMBL" id="KAA5840337.1"/>
    </source>
</evidence>
<sequence length="92" mass="9976">MFSDNTLLASLVLCVLALPAQAEGLDLSYPMPALAEATAGSAAEQEPTKFHLEFKAPITLEHACSGPQCNYETDPSQRHEPETVNRWSVGFN</sequence>
<evidence type="ECO:0000313" key="4">
    <source>
        <dbReference type="Proteomes" id="UP000323924"/>
    </source>
</evidence>
<dbReference type="Proteomes" id="UP000323924">
    <property type="component" value="Unassembled WGS sequence"/>
</dbReference>
<proteinExistence type="predicted"/>
<comment type="caution">
    <text evidence="3">The sequence shown here is derived from an EMBL/GenBank/DDBJ whole genome shotgun (WGS) entry which is preliminary data.</text>
</comment>
<dbReference type="RefSeq" id="WP_123411826.1">
    <property type="nucleotide sequence ID" value="NZ_MOAN01000075.1"/>
</dbReference>
<organism evidence="3 4">
    <name type="scientific">Pseudomonas chlororaphis</name>
    <dbReference type="NCBI Taxonomy" id="587753"/>
    <lineage>
        <taxon>Bacteria</taxon>
        <taxon>Pseudomonadati</taxon>
        <taxon>Pseudomonadota</taxon>
        <taxon>Gammaproteobacteria</taxon>
        <taxon>Pseudomonadales</taxon>
        <taxon>Pseudomonadaceae</taxon>
        <taxon>Pseudomonas</taxon>
    </lineage>
</organism>
<dbReference type="AlphaFoldDB" id="A0AB34C6P9"/>
<protein>
    <submittedName>
        <fullName evidence="3">Uncharacterized protein</fullName>
    </submittedName>
</protein>
<feature type="chain" id="PRO_5044232824" evidence="2">
    <location>
        <begin position="23"/>
        <end position="92"/>
    </location>
</feature>
<name>A0AB34C6P9_9PSED</name>
<feature type="signal peptide" evidence="2">
    <location>
        <begin position="1"/>
        <end position="22"/>
    </location>
</feature>
<gene>
    <name evidence="3" type="ORF">F2A38_18145</name>
</gene>
<keyword evidence="2" id="KW-0732">Signal</keyword>
<reference evidence="3 4" key="1">
    <citation type="submission" date="2019-09" db="EMBL/GenBank/DDBJ databases">
        <authorList>
            <person name="Vacheron J."/>
            <person name="Dubost A."/>
            <person name="Prigent-Combaret C."/>
            <person name="Muller D."/>
        </authorList>
    </citation>
    <scope>NUCLEOTIDE SEQUENCE [LARGE SCALE GENOMIC DNA]</scope>
    <source>
        <strain evidence="3 4">JV497</strain>
    </source>
</reference>
<evidence type="ECO:0000256" key="2">
    <source>
        <dbReference type="SAM" id="SignalP"/>
    </source>
</evidence>
<feature type="region of interest" description="Disordered" evidence="1">
    <location>
        <begin position="70"/>
        <end position="92"/>
    </location>
</feature>
<accession>A0AB34C6P9</accession>